<dbReference type="PANTHER" id="PTHR43479">
    <property type="entry name" value="ACREF/ENVCD OPERON REPRESSOR-RELATED"/>
    <property type="match status" value="1"/>
</dbReference>
<protein>
    <recommendedName>
        <fullName evidence="3">HTH tetR-type domain-containing protein</fullName>
    </recommendedName>
</protein>
<evidence type="ECO:0000256" key="2">
    <source>
        <dbReference type="PROSITE-ProRule" id="PRU00335"/>
    </source>
</evidence>
<proteinExistence type="predicted"/>
<sequence length="189" mass="22216">MEPKKTDLRVIRTRKAIRDAFCAMIMEMDYQDITIKELTQRAMINRNTFYLHYDSLDALLRELQDEIAGEFIEKQVSYTKMADIRRMIRVFFEYMATQSPLHDRLLCSGSYQFLYDRINQQVMGYRKLMNRGAFGMDEASENIIFAYYGSITAILYRQWVADGKQLSLEAVIELSTRLICEGMSSVVKY</sequence>
<organism evidence="4 5">
    <name type="scientific">Candidatus Oscillibacter excrementigallinarum</name>
    <dbReference type="NCBI Taxonomy" id="2838716"/>
    <lineage>
        <taxon>Bacteria</taxon>
        <taxon>Bacillati</taxon>
        <taxon>Bacillota</taxon>
        <taxon>Clostridia</taxon>
        <taxon>Eubacteriales</taxon>
        <taxon>Oscillospiraceae</taxon>
        <taxon>Oscillibacter</taxon>
    </lineage>
</organism>
<feature type="DNA-binding region" description="H-T-H motif" evidence="2">
    <location>
        <begin position="34"/>
        <end position="53"/>
    </location>
</feature>
<evidence type="ECO:0000313" key="4">
    <source>
        <dbReference type="EMBL" id="HJB13145.1"/>
    </source>
</evidence>
<dbReference type="SUPFAM" id="SSF46689">
    <property type="entry name" value="Homeodomain-like"/>
    <property type="match status" value="1"/>
</dbReference>
<dbReference type="GO" id="GO:0003677">
    <property type="term" value="F:DNA binding"/>
    <property type="evidence" value="ECO:0007669"/>
    <property type="project" value="UniProtKB-UniRule"/>
</dbReference>
<gene>
    <name evidence="4" type="ORF">H9787_05480</name>
</gene>
<accession>A0A9D2RRA9</accession>
<evidence type="ECO:0000256" key="1">
    <source>
        <dbReference type="ARBA" id="ARBA00023125"/>
    </source>
</evidence>
<dbReference type="Gene3D" id="1.10.357.10">
    <property type="entry name" value="Tetracycline Repressor, domain 2"/>
    <property type="match status" value="1"/>
</dbReference>
<dbReference type="InterPro" id="IPR050624">
    <property type="entry name" value="HTH-type_Tx_Regulator"/>
</dbReference>
<dbReference type="InterPro" id="IPR009057">
    <property type="entry name" value="Homeodomain-like_sf"/>
</dbReference>
<keyword evidence="1 2" id="KW-0238">DNA-binding</keyword>
<dbReference type="AlphaFoldDB" id="A0A9D2RRA9"/>
<comment type="caution">
    <text evidence="4">The sequence shown here is derived from an EMBL/GenBank/DDBJ whole genome shotgun (WGS) entry which is preliminary data.</text>
</comment>
<reference evidence="4" key="1">
    <citation type="journal article" date="2021" name="PeerJ">
        <title>Extensive microbial diversity within the chicken gut microbiome revealed by metagenomics and culture.</title>
        <authorList>
            <person name="Gilroy R."/>
            <person name="Ravi A."/>
            <person name="Getino M."/>
            <person name="Pursley I."/>
            <person name="Horton D.L."/>
            <person name="Alikhan N.F."/>
            <person name="Baker D."/>
            <person name="Gharbi K."/>
            <person name="Hall N."/>
            <person name="Watson M."/>
            <person name="Adriaenssens E.M."/>
            <person name="Foster-Nyarko E."/>
            <person name="Jarju S."/>
            <person name="Secka A."/>
            <person name="Antonio M."/>
            <person name="Oren A."/>
            <person name="Chaudhuri R.R."/>
            <person name="La Ragione R."/>
            <person name="Hildebrand F."/>
            <person name="Pallen M.J."/>
        </authorList>
    </citation>
    <scope>NUCLEOTIDE SEQUENCE</scope>
    <source>
        <strain evidence="4">ChiBcec18-1249</strain>
    </source>
</reference>
<dbReference type="PROSITE" id="PS50977">
    <property type="entry name" value="HTH_TETR_2"/>
    <property type="match status" value="1"/>
</dbReference>
<evidence type="ECO:0000259" key="3">
    <source>
        <dbReference type="PROSITE" id="PS50977"/>
    </source>
</evidence>
<dbReference type="PANTHER" id="PTHR43479:SF7">
    <property type="entry name" value="TETR-FAMILY TRANSCRIPTIONAL REGULATOR"/>
    <property type="match status" value="1"/>
</dbReference>
<dbReference type="Proteomes" id="UP000823824">
    <property type="component" value="Unassembled WGS sequence"/>
</dbReference>
<reference evidence="4" key="2">
    <citation type="submission" date="2021-04" db="EMBL/GenBank/DDBJ databases">
        <authorList>
            <person name="Gilroy R."/>
        </authorList>
    </citation>
    <scope>NUCLEOTIDE SEQUENCE</scope>
    <source>
        <strain evidence="4">ChiBcec18-1249</strain>
    </source>
</reference>
<dbReference type="EMBL" id="DWZJ01000044">
    <property type="protein sequence ID" value="HJB13145.1"/>
    <property type="molecule type" value="Genomic_DNA"/>
</dbReference>
<dbReference type="InterPro" id="IPR001647">
    <property type="entry name" value="HTH_TetR"/>
</dbReference>
<name>A0A9D2RRA9_9FIRM</name>
<feature type="domain" description="HTH tetR-type" evidence="3">
    <location>
        <begin position="11"/>
        <end position="71"/>
    </location>
</feature>
<evidence type="ECO:0000313" key="5">
    <source>
        <dbReference type="Proteomes" id="UP000823824"/>
    </source>
</evidence>